<evidence type="ECO:0000313" key="3">
    <source>
        <dbReference type="Proteomes" id="UP001278500"/>
    </source>
</evidence>
<feature type="compositionally biased region" description="Basic and acidic residues" evidence="1">
    <location>
        <begin position="791"/>
        <end position="801"/>
    </location>
</feature>
<dbReference type="AlphaFoldDB" id="A0AAE0J8Y9"/>
<dbReference type="Proteomes" id="UP001278500">
    <property type="component" value="Unassembled WGS sequence"/>
</dbReference>
<feature type="compositionally biased region" description="Basic and acidic residues" evidence="1">
    <location>
        <begin position="677"/>
        <end position="697"/>
    </location>
</feature>
<reference evidence="2" key="2">
    <citation type="submission" date="2023-06" db="EMBL/GenBank/DDBJ databases">
        <authorList>
            <consortium name="Lawrence Berkeley National Laboratory"/>
            <person name="Haridas S."/>
            <person name="Hensen N."/>
            <person name="Bonometti L."/>
            <person name="Westerberg I."/>
            <person name="Brannstrom I.O."/>
            <person name="Guillou S."/>
            <person name="Cros-Aarteil S."/>
            <person name="Calhoun S."/>
            <person name="Kuo A."/>
            <person name="Mondo S."/>
            <person name="Pangilinan J."/>
            <person name="Riley R."/>
            <person name="Labutti K."/>
            <person name="Andreopoulos B."/>
            <person name="Lipzen A."/>
            <person name="Chen C."/>
            <person name="Yanf M."/>
            <person name="Daum C."/>
            <person name="Ng V."/>
            <person name="Clum A."/>
            <person name="Steindorff A."/>
            <person name="Ohm R."/>
            <person name="Martin F."/>
            <person name="Silar P."/>
            <person name="Natvig D."/>
            <person name="Lalanne C."/>
            <person name="Gautier V."/>
            <person name="Ament-Velasquez S.L."/>
            <person name="Kruys A."/>
            <person name="Hutchinson M.I."/>
            <person name="Powell A.J."/>
            <person name="Barry K."/>
            <person name="Miller A.N."/>
            <person name="Grigoriev I.V."/>
            <person name="Debuchy R."/>
            <person name="Gladieux P."/>
            <person name="Thoren M.H."/>
            <person name="Johannesson H."/>
        </authorList>
    </citation>
    <scope>NUCLEOTIDE SEQUENCE</scope>
    <source>
        <strain evidence="2">CBS 560.94</strain>
    </source>
</reference>
<feature type="compositionally biased region" description="Acidic residues" evidence="1">
    <location>
        <begin position="228"/>
        <end position="260"/>
    </location>
</feature>
<accession>A0AAE0J8Y9</accession>
<comment type="caution">
    <text evidence="2">The sequence shown here is derived from an EMBL/GenBank/DDBJ whole genome shotgun (WGS) entry which is preliminary data.</text>
</comment>
<evidence type="ECO:0000256" key="1">
    <source>
        <dbReference type="SAM" id="MobiDB-lite"/>
    </source>
</evidence>
<feature type="compositionally biased region" description="Acidic residues" evidence="1">
    <location>
        <begin position="698"/>
        <end position="715"/>
    </location>
</feature>
<feature type="compositionally biased region" description="Basic and acidic residues" evidence="1">
    <location>
        <begin position="535"/>
        <end position="544"/>
    </location>
</feature>
<feature type="compositionally biased region" description="Basic and acidic residues" evidence="1">
    <location>
        <begin position="461"/>
        <end position="470"/>
    </location>
</feature>
<feature type="compositionally biased region" description="Polar residues" evidence="1">
    <location>
        <begin position="607"/>
        <end position="619"/>
    </location>
</feature>
<feature type="region of interest" description="Disordered" evidence="1">
    <location>
        <begin position="161"/>
        <end position="267"/>
    </location>
</feature>
<feature type="compositionally biased region" description="Basic and acidic residues" evidence="1">
    <location>
        <begin position="479"/>
        <end position="489"/>
    </location>
</feature>
<proteinExistence type="predicted"/>
<dbReference type="GeneID" id="87867080"/>
<feature type="compositionally biased region" description="Acidic residues" evidence="1">
    <location>
        <begin position="752"/>
        <end position="763"/>
    </location>
</feature>
<organism evidence="2 3">
    <name type="scientific">Neurospora tetraspora</name>
    <dbReference type="NCBI Taxonomy" id="94610"/>
    <lineage>
        <taxon>Eukaryota</taxon>
        <taxon>Fungi</taxon>
        <taxon>Dikarya</taxon>
        <taxon>Ascomycota</taxon>
        <taxon>Pezizomycotina</taxon>
        <taxon>Sordariomycetes</taxon>
        <taxon>Sordariomycetidae</taxon>
        <taxon>Sordariales</taxon>
        <taxon>Sordariaceae</taxon>
        <taxon>Neurospora</taxon>
    </lineage>
</organism>
<dbReference type="RefSeq" id="XP_062677872.1">
    <property type="nucleotide sequence ID" value="XM_062829926.1"/>
</dbReference>
<feature type="compositionally biased region" description="Basic and acidic residues" evidence="1">
    <location>
        <begin position="360"/>
        <end position="377"/>
    </location>
</feature>
<gene>
    <name evidence="2" type="ORF">B0H65DRAFT_552885</name>
</gene>
<name>A0AAE0J8Y9_9PEZI</name>
<reference evidence="2" key="1">
    <citation type="journal article" date="2023" name="Mol. Phylogenet. Evol.">
        <title>Genome-scale phylogeny and comparative genomics of the fungal order Sordariales.</title>
        <authorList>
            <person name="Hensen N."/>
            <person name="Bonometti L."/>
            <person name="Westerberg I."/>
            <person name="Brannstrom I.O."/>
            <person name="Guillou S."/>
            <person name="Cros-Aarteil S."/>
            <person name="Calhoun S."/>
            <person name="Haridas S."/>
            <person name="Kuo A."/>
            <person name="Mondo S."/>
            <person name="Pangilinan J."/>
            <person name="Riley R."/>
            <person name="LaButti K."/>
            <person name="Andreopoulos B."/>
            <person name="Lipzen A."/>
            <person name="Chen C."/>
            <person name="Yan M."/>
            <person name="Daum C."/>
            <person name="Ng V."/>
            <person name="Clum A."/>
            <person name="Steindorff A."/>
            <person name="Ohm R.A."/>
            <person name="Martin F."/>
            <person name="Silar P."/>
            <person name="Natvig D.O."/>
            <person name="Lalanne C."/>
            <person name="Gautier V."/>
            <person name="Ament-Velasquez S.L."/>
            <person name="Kruys A."/>
            <person name="Hutchinson M.I."/>
            <person name="Powell A.J."/>
            <person name="Barry K."/>
            <person name="Miller A.N."/>
            <person name="Grigoriev I.V."/>
            <person name="Debuchy R."/>
            <person name="Gladieux P."/>
            <person name="Hiltunen Thoren M."/>
            <person name="Johannesson H."/>
        </authorList>
    </citation>
    <scope>NUCLEOTIDE SEQUENCE</scope>
    <source>
        <strain evidence="2">CBS 560.94</strain>
    </source>
</reference>
<sequence>MSGPLFASPDRVSRAAHRVQTLVEIMRDRRLEFLAIEDAADIFGRWVKAYHRQELDPEDDDEDWAVDWEHPNEEKDVGTLLALALGEMNAAHRLLDVRGTTSETPESEFALEDCLRRLYGLLYNIIYWDFGGCVGLLAPATPGALLKKPKYDDWVLRELPDASNTEDSTDKPADESTDKPAEKSTDKPTDESTDKPAEKSTDKPTDESTDKPVEEPTDKPVDKSIDESTGEFSDESSDELSDESSSESAEADPEVDDPSQDLDPKFYAAAKSLEHLSEQEFQDLSEEYYVQPKVKKLLEFNWNTHSRKGKTKAGPRYPYAAKQLFMTVDGVSEFINPENLPAPPPPEPLSKKEYLDLVNERTTKREPGEIPSKRPIDLRTASRLGIPRKTLDESQPAAILKRRQVHKPPGQPLPAKSPTTAGPSKSAASAKPAGIANIPGLFQPPGQPLPTGSPTIAESSKTAESRKPTEIAKFSESSKSLEKLRRFPKSETIGESSKTAESRKPANSTQSPEYLRSLDELWRPPEFPTIAESSKTAESRKPVEFAKPPESLKSLEGFWRPTGFASFPRTFQSARFSQPAGASQNTPAESPKSVGLLEPAEILPSPDITQPAESPTPAKSSKPAGVSRNIGFPKPPEVLKPSRSARLLEPREIFAPLDISPSPKAKKRSPSFAQEPTEVKRRGEVGEPPEPPKFKMLDDEEDDEWSDSEEEDESPLAEASSSSANAYGQAKKRSPPSVERPTQIKRRKTMDSEEEDEMSDNEEEDKKSDTEEDDEKPLAEASSPSAKAYGKKIDWKGKGKE</sequence>
<dbReference type="EMBL" id="JAUEPP010000008">
    <property type="protein sequence ID" value="KAK3338421.1"/>
    <property type="molecule type" value="Genomic_DNA"/>
</dbReference>
<feature type="region of interest" description="Disordered" evidence="1">
    <location>
        <begin position="360"/>
        <end position="555"/>
    </location>
</feature>
<feature type="compositionally biased region" description="Polar residues" evidence="1">
    <location>
        <begin position="570"/>
        <end position="588"/>
    </location>
</feature>
<feature type="compositionally biased region" description="Low complexity" evidence="1">
    <location>
        <begin position="417"/>
        <end position="444"/>
    </location>
</feature>
<keyword evidence="3" id="KW-1185">Reference proteome</keyword>
<feature type="compositionally biased region" description="Basic and acidic residues" evidence="1">
    <location>
        <begin position="168"/>
        <end position="226"/>
    </location>
</feature>
<feature type="region of interest" description="Disordered" evidence="1">
    <location>
        <begin position="570"/>
        <end position="801"/>
    </location>
</feature>
<evidence type="ECO:0000313" key="2">
    <source>
        <dbReference type="EMBL" id="KAK3338421.1"/>
    </source>
</evidence>
<protein>
    <submittedName>
        <fullName evidence="2">Uncharacterized protein</fullName>
    </submittedName>
</protein>